<dbReference type="PANTHER" id="PTHR31423:SF3">
    <property type="entry name" value="PROLYL-TRNA SYNTHETASE ASSOCIATED DOMAIN-CONTAINING PROTEIN 1-RELATED"/>
    <property type="match status" value="1"/>
</dbReference>
<sequence>MIISDCTAAATADSELVAQETFAEKMTAGNAVLDRLDQLSIDHDVYHEHGPLFTVEDVTRYKSCIPGLSDKNLFLKDKKGKRFFVVLVSEDKCVDLPALAKLLDVGHLSMASLERMTAVLGVTGGAVSPLAVVDDHAGKVRVIDDR</sequence>
<dbReference type="Gene3D" id="3.90.960.10">
    <property type="entry name" value="YbaK/aminoacyl-tRNA synthetase-associated domain"/>
    <property type="match status" value="1"/>
</dbReference>
<feature type="domain" description="YbaK/aminoacyl-tRNA synthetase-associated" evidence="2">
    <location>
        <begin position="49"/>
        <end position="145"/>
    </location>
</feature>
<evidence type="ECO:0000259" key="2">
    <source>
        <dbReference type="Pfam" id="PF04073"/>
    </source>
</evidence>
<dbReference type="EMBL" id="OVEO01000005">
    <property type="protein sequence ID" value="SPQ96331.1"/>
    <property type="molecule type" value="Genomic_DNA"/>
</dbReference>
<dbReference type="AlphaFoldDB" id="A0A3P3Y835"/>
<dbReference type="InterPro" id="IPR007214">
    <property type="entry name" value="YbaK/aa-tRNA-synth-assoc-dom"/>
</dbReference>
<proteinExistence type="inferred from homology"/>
<comment type="similarity">
    <text evidence="1">Belongs to the PRORSD1 family.</text>
</comment>
<dbReference type="InterPro" id="IPR040285">
    <property type="entry name" value="ProX/PRXD1"/>
</dbReference>
<evidence type="ECO:0000313" key="3">
    <source>
        <dbReference type="EMBL" id="SPQ96331.1"/>
    </source>
</evidence>
<dbReference type="Proteomes" id="UP000290189">
    <property type="component" value="Unassembled WGS sequence"/>
</dbReference>
<protein>
    <recommendedName>
        <fullName evidence="2">YbaK/aminoacyl-tRNA synthetase-associated domain-containing protein</fullName>
    </recommendedName>
</protein>
<dbReference type="PANTHER" id="PTHR31423">
    <property type="entry name" value="YBAK DOMAIN-CONTAINING PROTEIN"/>
    <property type="match status" value="1"/>
</dbReference>
<name>A0A3P3Y835_PLABS</name>
<evidence type="ECO:0000313" key="4">
    <source>
        <dbReference type="Proteomes" id="UP000290189"/>
    </source>
</evidence>
<organism evidence="3 4">
    <name type="scientific">Plasmodiophora brassicae</name>
    <name type="common">Clubroot disease agent</name>
    <dbReference type="NCBI Taxonomy" id="37360"/>
    <lineage>
        <taxon>Eukaryota</taxon>
        <taxon>Sar</taxon>
        <taxon>Rhizaria</taxon>
        <taxon>Endomyxa</taxon>
        <taxon>Phytomyxea</taxon>
        <taxon>Plasmodiophorida</taxon>
        <taxon>Plasmodiophoridae</taxon>
        <taxon>Plasmodiophora</taxon>
    </lineage>
</organism>
<dbReference type="InterPro" id="IPR036754">
    <property type="entry name" value="YbaK/aa-tRNA-synt-asso_dom_sf"/>
</dbReference>
<accession>A0A3P3Y835</accession>
<geneLocation type="mitochondrion" evidence="3"/>
<evidence type="ECO:0000256" key="1">
    <source>
        <dbReference type="ARBA" id="ARBA00010201"/>
    </source>
</evidence>
<dbReference type="GO" id="GO:0002161">
    <property type="term" value="F:aminoacyl-tRNA deacylase activity"/>
    <property type="evidence" value="ECO:0007669"/>
    <property type="project" value="InterPro"/>
</dbReference>
<dbReference type="SUPFAM" id="SSF55826">
    <property type="entry name" value="YbaK/ProRS associated domain"/>
    <property type="match status" value="1"/>
</dbReference>
<gene>
    <name evidence="3" type="ORF">PLBR_LOCUS3546</name>
</gene>
<dbReference type="Pfam" id="PF04073">
    <property type="entry name" value="tRNA_edit"/>
    <property type="match status" value="1"/>
</dbReference>
<reference evidence="3 4" key="1">
    <citation type="submission" date="2018-03" db="EMBL/GenBank/DDBJ databases">
        <authorList>
            <person name="Fogelqvist J."/>
        </authorList>
    </citation>
    <scope>NUCLEOTIDE SEQUENCE [LARGE SCALE GENOMIC DNA]</scope>
</reference>
<keyword evidence="3" id="KW-0496">Mitochondrion</keyword>